<dbReference type="GeneID" id="34729402"/>
<sequence length="419" mass="49867">MHWFDWVLGHLHRASLHLLNALQKRSSRMAVWSNIFLESKKGLLKFFAIVFRESLEYLRKLFYFQNKWIVSCFSMNMALYENTFLQDNKDTLLREAKILEEIVAHHKRDLTALVSKNADDDDENFCKLIEQTASMQKKYFLMLDQLVFIEERVLQNQRDLDSLSTELFLIQNARQEQFDIHTKKCGKNAIAKAFIECLNRADLKIREIQFSAISHFTPYLNEFQNKKSHLFGCKAWLYCSEYLFLVFFYSIKWIYKSLTAKRVFSERSSIDRALAVAKDYKFRSEVLVYRLAQLRLQDAHPQELAKLHEDYDDESFSRIEREFALQKQLSLLMDRRKKNKRDVESLLKDRSLIKKTLESIFILYKDKCGKNAFAIAVMTCIKHTAEKIRIGFDFYATLILKKIQKKIFLILKKIQKKIF</sequence>
<reference evidence="2" key="1">
    <citation type="journal article" date="2014" name="Proc. Natl. Acad. Sci. U.S.A.">
        <title>The dynamic history of plastid genomes in the Campanulaceae sensu lato is unique among angiosperms.</title>
        <authorList>
            <person name="Knox E.B."/>
        </authorList>
    </citation>
    <scope>NUCLEOTIDE SEQUENCE</scope>
</reference>
<dbReference type="AlphaFoldDB" id="A0A291F3Y0"/>
<organism evidence="2">
    <name type="scientific">Cyphia dentariifolia</name>
    <dbReference type="NCBI Taxonomy" id="2041117"/>
    <lineage>
        <taxon>Eukaryota</taxon>
        <taxon>Viridiplantae</taxon>
        <taxon>Streptophyta</taxon>
        <taxon>Embryophyta</taxon>
        <taxon>Tracheophyta</taxon>
        <taxon>Spermatophyta</taxon>
        <taxon>Magnoliopsida</taxon>
        <taxon>eudicotyledons</taxon>
        <taxon>Gunneridae</taxon>
        <taxon>Pentapetalae</taxon>
        <taxon>asterids</taxon>
        <taxon>campanulids</taxon>
        <taxon>Asterales</taxon>
        <taxon>Campanulaceae</taxon>
        <taxon>Cyphia</taxon>
    </lineage>
</organism>
<accession>A0A291F3Y0</accession>
<geneLocation type="plastid" evidence="2"/>
<protein>
    <submittedName>
        <fullName evidence="2">Uncharacterized protein</fullName>
    </submittedName>
</protein>
<dbReference type="RefSeq" id="YP_009436584.1">
    <property type="nucleotide sequence ID" value="NC_036090.1"/>
</dbReference>
<dbReference type="EMBL" id="MF770626">
    <property type="protein sequence ID" value="ATG26860.1"/>
    <property type="molecule type" value="Genomic_DNA"/>
</dbReference>
<gene>
    <name evidence="2" type="primary">ORF419</name>
    <name evidence="1" type="ORF">Cyp_den1Pt1107</name>
    <name evidence="2" type="ORF">Cyp_den1Pt1474</name>
</gene>
<dbReference type="EMBL" id="MF770626">
    <property type="protein sequence ID" value="ATG26841.1"/>
    <property type="molecule type" value="Genomic_DNA"/>
</dbReference>
<dbReference type="GeneID" id="34729382"/>
<reference evidence="2" key="2">
    <citation type="submission" date="2017-08" db="EMBL/GenBank/DDBJ databases">
        <authorList>
            <person name="Knox E.B."/>
        </authorList>
    </citation>
    <scope>NUCLEOTIDE SEQUENCE</scope>
</reference>
<dbReference type="RefSeq" id="YP_009436565.1">
    <property type="nucleotide sequence ID" value="NC_036090.1"/>
</dbReference>
<keyword evidence="2" id="KW-0934">Plastid</keyword>
<evidence type="ECO:0000313" key="2">
    <source>
        <dbReference type="EMBL" id="ATG26860.1"/>
    </source>
</evidence>
<proteinExistence type="predicted"/>
<name>A0A291F3Y0_9ASTR</name>
<evidence type="ECO:0000313" key="1">
    <source>
        <dbReference type="EMBL" id="ATG26841.1"/>
    </source>
</evidence>